<proteinExistence type="predicted"/>
<evidence type="ECO:0000256" key="1">
    <source>
        <dbReference type="SAM" id="MobiDB-lite"/>
    </source>
</evidence>
<feature type="region of interest" description="Disordered" evidence="1">
    <location>
        <begin position="314"/>
        <end position="334"/>
    </location>
</feature>
<dbReference type="AlphaFoldDB" id="A0AAD6TD98"/>
<comment type="caution">
    <text evidence="2">The sequence shown here is derived from an EMBL/GenBank/DDBJ whole genome shotgun (WGS) entry which is preliminary data.</text>
</comment>
<gene>
    <name evidence="2" type="ORF">C8F04DRAFT_1075388</name>
</gene>
<reference evidence="2" key="1">
    <citation type="submission" date="2023-03" db="EMBL/GenBank/DDBJ databases">
        <title>Massive genome expansion in bonnet fungi (Mycena s.s.) driven by repeated elements and novel gene families across ecological guilds.</title>
        <authorList>
            <consortium name="Lawrence Berkeley National Laboratory"/>
            <person name="Harder C.B."/>
            <person name="Miyauchi S."/>
            <person name="Viragh M."/>
            <person name="Kuo A."/>
            <person name="Thoen E."/>
            <person name="Andreopoulos B."/>
            <person name="Lu D."/>
            <person name="Skrede I."/>
            <person name="Drula E."/>
            <person name="Henrissat B."/>
            <person name="Morin E."/>
            <person name="Kohler A."/>
            <person name="Barry K."/>
            <person name="LaButti K."/>
            <person name="Morin E."/>
            <person name="Salamov A."/>
            <person name="Lipzen A."/>
            <person name="Mereny Z."/>
            <person name="Hegedus B."/>
            <person name="Baldrian P."/>
            <person name="Stursova M."/>
            <person name="Weitz H."/>
            <person name="Taylor A."/>
            <person name="Grigoriev I.V."/>
            <person name="Nagy L.G."/>
            <person name="Martin F."/>
            <person name="Kauserud H."/>
        </authorList>
    </citation>
    <scope>NUCLEOTIDE SEQUENCE</scope>
    <source>
        <strain evidence="2">CBHHK200</strain>
    </source>
</reference>
<organism evidence="2 3">
    <name type="scientific">Mycena alexandri</name>
    <dbReference type="NCBI Taxonomy" id="1745969"/>
    <lineage>
        <taxon>Eukaryota</taxon>
        <taxon>Fungi</taxon>
        <taxon>Dikarya</taxon>
        <taxon>Basidiomycota</taxon>
        <taxon>Agaricomycotina</taxon>
        <taxon>Agaricomycetes</taxon>
        <taxon>Agaricomycetidae</taxon>
        <taxon>Agaricales</taxon>
        <taxon>Marasmiineae</taxon>
        <taxon>Mycenaceae</taxon>
        <taxon>Mycena</taxon>
    </lineage>
</organism>
<keyword evidence="3" id="KW-1185">Reference proteome</keyword>
<name>A0AAD6TD98_9AGAR</name>
<dbReference type="Proteomes" id="UP001218188">
    <property type="component" value="Unassembled WGS sequence"/>
</dbReference>
<dbReference type="EMBL" id="JARJCM010000011">
    <property type="protein sequence ID" value="KAJ7042955.1"/>
    <property type="molecule type" value="Genomic_DNA"/>
</dbReference>
<sequence length="401" mass="45660">MSNITAFLGRGYPDKEGLGDQWFLWNYAHRRLVVIHTVGLETFTGDDMDVHKKLTPVWLEKIQSLLHTIDFEHGDRRGYLIETPSGPRIIQKAIEPYRIPCDSLWMPHVDMVEIEMSKIWAWDHVIGRGIWRGKEIDVFHAYDDLGLRGIEKTMNAMKALRGMDLTYEIVAHIFAGDVLVGFLTESARMARSMQASDRAAVFAALSKLERAGFVHQGLHDGLRILIDERGKVRFMNLLHIRSYAKHERKKLEEDAQFWHWEMLTNLFDSLGPIPASIPYWFVKPAATILASTPSPERRLLVTLRFEVDMPGADLHDSEAKSKARRKQSSKSARGNWKTLEIGSLRKGHQIPLMMLASLARIKASSPPPPYTKYPVENVSLMSRVMLAEEHATTASVVELVD</sequence>
<evidence type="ECO:0000313" key="2">
    <source>
        <dbReference type="EMBL" id="KAJ7042955.1"/>
    </source>
</evidence>
<accession>A0AAD6TD98</accession>
<evidence type="ECO:0000313" key="3">
    <source>
        <dbReference type="Proteomes" id="UP001218188"/>
    </source>
</evidence>
<protein>
    <submittedName>
        <fullName evidence="2">Uncharacterized protein</fullName>
    </submittedName>
</protein>